<reference evidence="3 4" key="1">
    <citation type="journal article" date="2014" name="Genome Announc.">
        <title>Draft Genome Sequence of the Boron-Tolerant and Moderately Halotolerant Bacterium Gracilibacillus boraciitolerans JCM 21714T.</title>
        <authorList>
            <person name="Ahmed I."/>
            <person name="Oshima K."/>
            <person name="Suda W."/>
            <person name="Kitamura K."/>
            <person name="Iida T."/>
            <person name="Ohmori Y."/>
            <person name="Fujiwara T."/>
            <person name="Hattori M."/>
            <person name="Ohkuma M."/>
        </authorList>
    </citation>
    <scope>NUCLEOTIDE SEQUENCE [LARGE SCALE GENOMIC DNA]</scope>
    <source>
        <strain evidence="3 4">JCM 21714</strain>
    </source>
</reference>
<dbReference type="EMBL" id="BAVS01000009">
    <property type="protein sequence ID" value="GAE93097.1"/>
    <property type="molecule type" value="Genomic_DNA"/>
</dbReference>
<protein>
    <submittedName>
        <fullName evidence="3">Transposase</fullName>
    </submittedName>
</protein>
<accession>W4VIR1</accession>
<evidence type="ECO:0000313" key="3">
    <source>
        <dbReference type="EMBL" id="GAE93097.1"/>
    </source>
</evidence>
<dbReference type="STRING" id="1298598.JCM21714_2134"/>
<evidence type="ECO:0000256" key="1">
    <source>
        <dbReference type="SAM" id="MobiDB-lite"/>
    </source>
</evidence>
<dbReference type="Pfam" id="PF13701">
    <property type="entry name" value="DDE_Tnp_1_4"/>
    <property type="match status" value="1"/>
</dbReference>
<gene>
    <name evidence="3" type="ORF">JCM21714_2134</name>
</gene>
<dbReference type="AlphaFoldDB" id="W4VIR1"/>
<dbReference type="Proteomes" id="UP000019102">
    <property type="component" value="Unassembled WGS sequence"/>
</dbReference>
<evidence type="ECO:0000313" key="4">
    <source>
        <dbReference type="Proteomes" id="UP000019102"/>
    </source>
</evidence>
<organism evidence="3 4">
    <name type="scientific">Gracilibacillus boraciitolerans JCM 21714</name>
    <dbReference type="NCBI Taxonomy" id="1298598"/>
    <lineage>
        <taxon>Bacteria</taxon>
        <taxon>Bacillati</taxon>
        <taxon>Bacillota</taxon>
        <taxon>Bacilli</taxon>
        <taxon>Bacillales</taxon>
        <taxon>Bacillaceae</taxon>
        <taxon>Gracilibacillus</taxon>
    </lineage>
</organism>
<comment type="caution">
    <text evidence="3">The sequence shown here is derived from an EMBL/GenBank/DDBJ whole genome shotgun (WGS) entry which is preliminary data.</text>
</comment>
<name>W4VIR1_9BACI</name>
<dbReference type="eggNOG" id="COG3385">
    <property type="taxonomic scope" value="Bacteria"/>
</dbReference>
<feature type="domain" description="Transposase DDE" evidence="2">
    <location>
        <begin position="16"/>
        <end position="92"/>
    </location>
</feature>
<dbReference type="InterPro" id="IPR025668">
    <property type="entry name" value="Tnp_DDE_dom"/>
</dbReference>
<sequence length="97" mass="11131">MKKEFNSVTDKSPQNNQQKGFSKTLAQHLHLKDERLYYTHSNENLLRQKIYQFITENAQGDAANQLMNDPDLTEIIGTDAASQPSLSRFIHDLMPNP</sequence>
<feature type="region of interest" description="Disordered" evidence="1">
    <location>
        <begin position="1"/>
        <end position="23"/>
    </location>
</feature>
<keyword evidence="4" id="KW-1185">Reference proteome</keyword>
<evidence type="ECO:0000259" key="2">
    <source>
        <dbReference type="Pfam" id="PF13701"/>
    </source>
</evidence>
<proteinExistence type="predicted"/>